<evidence type="ECO:0000256" key="3">
    <source>
        <dbReference type="PROSITE-ProRule" id="PRU00557"/>
    </source>
</evidence>
<dbReference type="PROSITE" id="PS51211">
    <property type="entry name" value="VITELLOGENIN"/>
    <property type="match status" value="1"/>
</dbReference>
<dbReference type="PANTHER" id="PTHR23345:SF15">
    <property type="entry name" value="VITELLOGENIN 1-RELATED"/>
    <property type="match status" value="1"/>
</dbReference>
<organism evidence="6 7">
    <name type="scientific">Penaeus vannamei</name>
    <name type="common">Whiteleg shrimp</name>
    <name type="synonym">Litopenaeus vannamei</name>
    <dbReference type="NCBI Taxonomy" id="6689"/>
    <lineage>
        <taxon>Eukaryota</taxon>
        <taxon>Metazoa</taxon>
        <taxon>Ecdysozoa</taxon>
        <taxon>Arthropoda</taxon>
        <taxon>Crustacea</taxon>
        <taxon>Multicrustacea</taxon>
        <taxon>Malacostraca</taxon>
        <taxon>Eumalacostraca</taxon>
        <taxon>Eucarida</taxon>
        <taxon>Decapoda</taxon>
        <taxon>Dendrobranchiata</taxon>
        <taxon>Penaeoidea</taxon>
        <taxon>Penaeidae</taxon>
        <taxon>Penaeus</taxon>
    </lineage>
</organism>
<accession>A0A423TML9</accession>
<protein>
    <submittedName>
        <fullName evidence="6">Vitellogenin</fullName>
    </submittedName>
</protein>
<gene>
    <name evidence="6" type="ORF">C7M84_003628</name>
</gene>
<evidence type="ECO:0000313" key="6">
    <source>
        <dbReference type="EMBL" id="ROT77685.1"/>
    </source>
</evidence>
<proteinExistence type="predicted"/>
<keyword evidence="1 4" id="KW-0732">Signal</keyword>
<sequence>MTTSSLVFVLALVAGGLAAPWTAQAPRCSTECPITGSPKLAYQPEKTYTYAYSGKSRVQLKGVEDGATELEWSKQVELTWITPCDMAITIKHAKVDGAAGADIGFLERYPLVVAVADGRIQHVCTHPGDAPWSINMKKGIATALQNSLPSLSPLSSGFTLTETDVVGKCPTKYEIETEGEKVIVVKEKNHRHCQERFPTPAETPAPWLKAPLPIEESRSECKQEITNGIYTTITCQDKNIVRPAFGMYKYVEADQESTLRFISESSDASAITAIPPGQFQIESLLYNHEMVKEPELAPEVDAVMKQICKDHGDC</sequence>
<dbReference type="OrthoDB" id="6484170at2759"/>
<evidence type="ECO:0000256" key="1">
    <source>
        <dbReference type="ARBA" id="ARBA00022729"/>
    </source>
</evidence>
<reference evidence="6 7" key="1">
    <citation type="submission" date="2018-04" db="EMBL/GenBank/DDBJ databases">
        <authorList>
            <person name="Zhang X."/>
            <person name="Yuan J."/>
            <person name="Li F."/>
            <person name="Xiang J."/>
        </authorList>
    </citation>
    <scope>NUCLEOTIDE SEQUENCE [LARGE SCALE GENOMIC DNA]</scope>
    <source>
        <tissue evidence="6">Muscle</tissue>
    </source>
</reference>
<name>A0A423TML9_PENVA</name>
<feature type="signal peptide" evidence="4">
    <location>
        <begin position="1"/>
        <end position="18"/>
    </location>
</feature>
<dbReference type="SUPFAM" id="SSF56968">
    <property type="entry name" value="Lipovitellin-phosvitin complex, beta-sheet shell regions"/>
    <property type="match status" value="1"/>
</dbReference>
<dbReference type="Pfam" id="PF01347">
    <property type="entry name" value="Vitellogenin_N"/>
    <property type="match status" value="1"/>
</dbReference>
<comment type="caution">
    <text evidence="3">Lacks conserved residue(s) required for the propagation of feature annotation.</text>
</comment>
<comment type="caution">
    <text evidence="6">The sequence shown here is derived from an EMBL/GenBank/DDBJ whole genome shotgun (WGS) entry which is preliminary data.</text>
</comment>
<dbReference type="EMBL" id="QCYY01001493">
    <property type="protein sequence ID" value="ROT77685.1"/>
    <property type="molecule type" value="Genomic_DNA"/>
</dbReference>
<dbReference type="Gene3D" id="2.30.230.10">
    <property type="entry name" value="Lipovitellin, beta-sheet shell regions, chain A"/>
    <property type="match status" value="1"/>
</dbReference>
<dbReference type="InterPro" id="IPR050733">
    <property type="entry name" value="Vitellogenin/Apolipophorin"/>
</dbReference>
<dbReference type="PANTHER" id="PTHR23345">
    <property type="entry name" value="VITELLOGENIN-RELATED"/>
    <property type="match status" value="1"/>
</dbReference>
<reference evidence="6 7" key="2">
    <citation type="submission" date="2019-01" db="EMBL/GenBank/DDBJ databases">
        <title>The decoding of complex shrimp genome reveals the adaptation for benthos swimmer, frequently molting mechanism and breeding impact on genome.</title>
        <authorList>
            <person name="Sun Y."/>
            <person name="Gao Y."/>
            <person name="Yu Y."/>
        </authorList>
    </citation>
    <scope>NUCLEOTIDE SEQUENCE [LARGE SCALE GENOMIC DNA]</scope>
    <source>
        <tissue evidence="6">Muscle</tissue>
    </source>
</reference>
<feature type="chain" id="PRO_5019366222" evidence="4">
    <location>
        <begin position="19"/>
        <end position="314"/>
    </location>
</feature>
<evidence type="ECO:0000259" key="5">
    <source>
        <dbReference type="PROSITE" id="PS51211"/>
    </source>
</evidence>
<dbReference type="GO" id="GO:0005319">
    <property type="term" value="F:lipid transporter activity"/>
    <property type="evidence" value="ECO:0007669"/>
    <property type="project" value="InterPro"/>
</dbReference>
<dbReference type="InterPro" id="IPR001747">
    <property type="entry name" value="Vitellogenin_N"/>
</dbReference>
<dbReference type="AlphaFoldDB" id="A0A423TML9"/>
<evidence type="ECO:0000256" key="4">
    <source>
        <dbReference type="SAM" id="SignalP"/>
    </source>
</evidence>
<dbReference type="Proteomes" id="UP000283509">
    <property type="component" value="Unassembled WGS sequence"/>
</dbReference>
<keyword evidence="7" id="KW-1185">Reference proteome</keyword>
<evidence type="ECO:0000313" key="7">
    <source>
        <dbReference type="Proteomes" id="UP000283509"/>
    </source>
</evidence>
<keyword evidence="2" id="KW-0758">Storage protein</keyword>
<feature type="domain" description="Vitellogenin" evidence="5">
    <location>
        <begin position="42"/>
        <end position="314"/>
    </location>
</feature>
<evidence type="ECO:0000256" key="2">
    <source>
        <dbReference type="ARBA" id="ARBA00022761"/>
    </source>
</evidence>
<dbReference type="InterPro" id="IPR015816">
    <property type="entry name" value="Vitellinogen_b-sht_N"/>
</dbReference>
<dbReference type="InterPro" id="IPR015819">
    <property type="entry name" value="Lipid_transp_b-sht_shell"/>
</dbReference>